<proteinExistence type="predicted"/>
<feature type="compositionally biased region" description="Polar residues" evidence="1">
    <location>
        <begin position="267"/>
        <end position="281"/>
    </location>
</feature>
<feature type="compositionally biased region" description="Polar residues" evidence="1">
    <location>
        <begin position="106"/>
        <end position="115"/>
    </location>
</feature>
<dbReference type="STRING" id="1447883.A0A2B7Z4C8"/>
<evidence type="ECO:0000313" key="4">
    <source>
        <dbReference type="Proteomes" id="UP000224634"/>
    </source>
</evidence>
<feature type="region of interest" description="Disordered" evidence="1">
    <location>
        <begin position="876"/>
        <end position="910"/>
    </location>
</feature>
<feature type="region of interest" description="Disordered" evidence="1">
    <location>
        <begin position="803"/>
        <end position="845"/>
    </location>
</feature>
<dbReference type="AlphaFoldDB" id="A0A2B7Z4C8"/>
<dbReference type="PANTHER" id="PTHR39601:SF2">
    <property type="entry name" value="CHORIOGENIN HMINOR"/>
    <property type="match status" value="1"/>
</dbReference>
<feature type="region of interest" description="Disordered" evidence="1">
    <location>
        <begin position="255"/>
        <end position="291"/>
    </location>
</feature>
<gene>
    <name evidence="3" type="ORF">AJ80_00151</name>
</gene>
<organism evidence="3 4">
    <name type="scientific">Polytolypa hystricis (strain UAMH7299)</name>
    <dbReference type="NCBI Taxonomy" id="1447883"/>
    <lineage>
        <taxon>Eukaryota</taxon>
        <taxon>Fungi</taxon>
        <taxon>Dikarya</taxon>
        <taxon>Ascomycota</taxon>
        <taxon>Pezizomycotina</taxon>
        <taxon>Eurotiomycetes</taxon>
        <taxon>Eurotiomycetidae</taxon>
        <taxon>Onygenales</taxon>
        <taxon>Onygenales incertae sedis</taxon>
        <taxon>Polytolypa</taxon>
    </lineage>
</organism>
<accession>A0A2B7Z4C8</accession>
<feature type="region of interest" description="Disordered" evidence="1">
    <location>
        <begin position="16"/>
        <end position="64"/>
    </location>
</feature>
<keyword evidence="4" id="KW-1185">Reference proteome</keyword>
<dbReference type="OrthoDB" id="5300331at2759"/>
<dbReference type="PANTHER" id="PTHR39601">
    <property type="entry name" value="CHORIOGENIN HMINOR"/>
    <property type="match status" value="1"/>
</dbReference>
<protein>
    <recommendedName>
        <fullName evidence="2">DUF8004 domain-containing protein</fullName>
    </recommendedName>
</protein>
<comment type="caution">
    <text evidence="3">The sequence shown here is derived from an EMBL/GenBank/DDBJ whole genome shotgun (WGS) entry which is preliminary data.</text>
</comment>
<name>A0A2B7Z4C8_POLH7</name>
<sequence>MLSVSSKSAKRISSLFSLGSKDSAPPESEHHRHDSSSKSSNRSASVGSSHQASELLPPPLPSHALRHSVSAQHLNTSSNVSISSRIVSAPLPADPSAHLAPPPSLGSINPSLSDGSSERHGRHRSFSGSISGVTSGFARPRSSSQVRAGQESRLMKGMSWLPGKSRTSSTDATFSPISRAWIAGTGQEIPYDANPLTAGERVSELWDEQGDTYVYLFPQNTGRQPSFKIDSSVFASSPSLTFLARGSDPLAQTQTRLRQEPPPQLTLPESISPSTSALTGSNEEDDELESTGTRAFGESLADEVPQELHLYVPVPLDSDVSPTSCVLTDDDVDMLILFRNMFAFLVGQSLIATPRFPSIFSIFIEVSGLLGRFEFSNLDGSSFGEVATTSFACYCDELNLTDIRKSRDRTLQAIVLGERMRFLPLYNEGFVHAVGKLDDIKSLNSSKFDLISSTTQNRLERAYIDLDTRLRTVRTKLDDFDFPSIFAGIANSNVANEAKGVRFKDWKGAYMAYRKNVMSYYRSRFGSWPPKAKSKKHDFEESGLNRLVLKELYQDFADLYDMLVDRTSLTTRTTDMPASDLDGEPTDPTEFVQRALRQIMSEYDRSTPPVAPPIPFDTPLLPSILSIRRKLDPNNQAKVAKERAKKLTSAEINEILVGSYNHTSMKPTPFLEDFMNFERRAASGKTTDELIDYRCGQWLFMYSVIQSLPMLVVDSPDLKVSDGVEYFLCIPPRGGAPWSRDDTKAGRSWFGVAGGSGVVNLPSDIIANGVEGIYRRSHCWQMASRWADQPQILASVVPGESPRIQYPNSPIGPPPAPPLSSAGSSSDRQVTPLLTPGSYTPPLISLPLPRESSPAFMRPGNRSSIHIGLEALPLPAGVMPMEPPARPVSSNPNMSFDDILRAVPNKKGKK</sequence>
<feature type="domain" description="DUF8004" evidence="2">
    <location>
        <begin position="389"/>
        <end position="482"/>
    </location>
</feature>
<dbReference type="Pfam" id="PF26013">
    <property type="entry name" value="DUF8004"/>
    <property type="match status" value="1"/>
</dbReference>
<dbReference type="EMBL" id="PDNA01000001">
    <property type="protein sequence ID" value="PGH28260.1"/>
    <property type="molecule type" value="Genomic_DNA"/>
</dbReference>
<dbReference type="InterPro" id="IPR058317">
    <property type="entry name" value="DUF8004"/>
</dbReference>
<dbReference type="Proteomes" id="UP000224634">
    <property type="component" value="Unassembled WGS sequence"/>
</dbReference>
<feature type="compositionally biased region" description="Low complexity" evidence="1">
    <location>
        <begin position="37"/>
        <end position="50"/>
    </location>
</feature>
<evidence type="ECO:0000259" key="2">
    <source>
        <dbReference type="Pfam" id="PF26013"/>
    </source>
</evidence>
<reference evidence="3 4" key="1">
    <citation type="submission" date="2017-10" db="EMBL/GenBank/DDBJ databases">
        <title>Comparative genomics in systemic dimorphic fungi from Ajellomycetaceae.</title>
        <authorList>
            <person name="Munoz J.F."/>
            <person name="Mcewen J.G."/>
            <person name="Clay O.K."/>
            <person name="Cuomo C.A."/>
        </authorList>
    </citation>
    <scope>NUCLEOTIDE SEQUENCE [LARGE SCALE GENOMIC DNA]</scope>
    <source>
        <strain evidence="3 4">UAMH7299</strain>
    </source>
</reference>
<feature type="compositionally biased region" description="Basic and acidic residues" evidence="1">
    <location>
        <begin position="27"/>
        <end position="36"/>
    </location>
</feature>
<feature type="region of interest" description="Disordered" evidence="1">
    <location>
        <begin position="93"/>
        <end position="172"/>
    </location>
</feature>
<evidence type="ECO:0000313" key="3">
    <source>
        <dbReference type="EMBL" id="PGH28260.1"/>
    </source>
</evidence>
<evidence type="ECO:0000256" key="1">
    <source>
        <dbReference type="SAM" id="MobiDB-lite"/>
    </source>
</evidence>